<dbReference type="PRINTS" id="PR00249">
    <property type="entry name" value="GPCRSECRETIN"/>
</dbReference>
<dbReference type="GO" id="GO:0007166">
    <property type="term" value="P:cell surface receptor signaling pathway"/>
    <property type="evidence" value="ECO:0007669"/>
    <property type="project" value="InterPro"/>
</dbReference>
<protein>
    <submittedName>
        <fullName evidence="7">Si:ch211-241f5.3</fullName>
    </submittedName>
</protein>
<evidence type="ECO:0000313" key="8">
    <source>
        <dbReference type="Proteomes" id="UP000472260"/>
    </source>
</evidence>
<feature type="transmembrane region" description="Helical" evidence="5">
    <location>
        <begin position="20"/>
        <end position="43"/>
    </location>
</feature>
<feature type="transmembrane region" description="Helical" evidence="5">
    <location>
        <begin position="83"/>
        <end position="106"/>
    </location>
</feature>
<feature type="domain" description="G-protein coupled receptors family 2 profile 2" evidence="6">
    <location>
        <begin position="18"/>
        <end position="234"/>
    </location>
</feature>
<feature type="transmembrane region" description="Helical" evidence="5">
    <location>
        <begin position="152"/>
        <end position="172"/>
    </location>
</feature>
<keyword evidence="8" id="KW-1185">Reference proteome</keyword>
<feature type="transmembrane region" description="Helical" evidence="5">
    <location>
        <begin position="179"/>
        <end position="199"/>
    </location>
</feature>
<dbReference type="InterPro" id="IPR000832">
    <property type="entry name" value="GPCR_2_secretin-like"/>
</dbReference>
<organism evidence="7 8">
    <name type="scientific">Sinocyclocheilus anshuiensis</name>
    <dbReference type="NCBI Taxonomy" id="1608454"/>
    <lineage>
        <taxon>Eukaryota</taxon>
        <taxon>Metazoa</taxon>
        <taxon>Chordata</taxon>
        <taxon>Craniata</taxon>
        <taxon>Vertebrata</taxon>
        <taxon>Euteleostomi</taxon>
        <taxon>Actinopterygii</taxon>
        <taxon>Neopterygii</taxon>
        <taxon>Teleostei</taxon>
        <taxon>Ostariophysi</taxon>
        <taxon>Cypriniformes</taxon>
        <taxon>Cyprinidae</taxon>
        <taxon>Cyprininae</taxon>
        <taxon>Sinocyclocheilus</taxon>
    </lineage>
</organism>
<dbReference type="GO" id="GO:0005886">
    <property type="term" value="C:plasma membrane"/>
    <property type="evidence" value="ECO:0007669"/>
    <property type="project" value="TreeGrafter"/>
</dbReference>
<keyword evidence="2 5" id="KW-0812">Transmembrane</keyword>
<dbReference type="Gene3D" id="1.20.1070.10">
    <property type="entry name" value="Rhodopsin 7-helix transmembrane proteins"/>
    <property type="match status" value="1"/>
</dbReference>
<accession>A0A671T1W4</accession>
<reference evidence="7" key="2">
    <citation type="submission" date="2025-09" db="UniProtKB">
        <authorList>
            <consortium name="Ensembl"/>
        </authorList>
    </citation>
    <scope>IDENTIFICATION</scope>
</reference>
<evidence type="ECO:0000259" key="6">
    <source>
        <dbReference type="PROSITE" id="PS50261"/>
    </source>
</evidence>
<dbReference type="Ensembl" id="ENSSANT00000109830.1">
    <property type="protein sequence ID" value="ENSSANP00000103487.1"/>
    <property type="gene ID" value="ENSSANG00000050711.1"/>
</dbReference>
<reference evidence="7" key="1">
    <citation type="submission" date="2025-08" db="UniProtKB">
        <authorList>
            <consortium name="Ensembl"/>
        </authorList>
    </citation>
    <scope>IDENTIFICATION</scope>
</reference>
<feature type="transmembrane region" description="Helical" evidence="5">
    <location>
        <begin position="55"/>
        <end position="77"/>
    </location>
</feature>
<dbReference type="Pfam" id="PF00002">
    <property type="entry name" value="7tm_2"/>
    <property type="match status" value="2"/>
</dbReference>
<dbReference type="PROSITE" id="PS50261">
    <property type="entry name" value="G_PROTEIN_RECEP_F2_4"/>
    <property type="match status" value="1"/>
</dbReference>
<dbReference type="AlphaFoldDB" id="A0A671T1W4"/>
<dbReference type="PANTHER" id="PTHR12011:SF433">
    <property type="entry name" value="ADHESION G PROTEIN-COUPLED RECEPTOR E1-LIKE-RELATED"/>
    <property type="match status" value="1"/>
</dbReference>
<keyword evidence="4 5" id="KW-0472">Membrane</keyword>
<evidence type="ECO:0000256" key="4">
    <source>
        <dbReference type="ARBA" id="ARBA00023136"/>
    </source>
</evidence>
<comment type="subcellular location">
    <subcellularLocation>
        <location evidence="1">Membrane</location>
        <topology evidence="1">Multi-pass membrane protein</topology>
    </subcellularLocation>
</comment>
<name>A0A671T1W4_9TELE</name>
<sequence length="294" mass="32980">RMIVIQDYGRGSKDVYELRLVTLVGLPLSLVCLLICIVTFYLVQSIQSTRNTIHLHLCISLFICSLPVLQVGCAVVAGILHYFFLASFCWMCLEGVQLFRMVVLVFNTTLRPIYMFAAGYGVPAVIVAISATVNASGYGTDNYCWLNIKDGFIWSFYGPVCVIIIVTALFSFPISVSTYRAFMVTAIAQLCILGIMWVFGCFQFDKGTLAMSYIFTILSSLQGVLMFFMHCWLSKQVSPVPLITKMQRLAKIWNDRSLMSASDWTKICLVQNESHVFGLFSGKRMTVHFKCVSG</sequence>
<dbReference type="GO" id="GO:0007189">
    <property type="term" value="P:adenylate cyclase-activating G protein-coupled receptor signaling pathway"/>
    <property type="evidence" value="ECO:0007669"/>
    <property type="project" value="TreeGrafter"/>
</dbReference>
<dbReference type="GO" id="GO:0004930">
    <property type="term" value="F:G protein-coupled receptor activity"/>
    <property type="evidence" value="ECO:0007669"/>
    <property type="project" value="InterPro"/>
</dbReference>
<feature type="transmembrane region" description="Helical" evidence="5">
    <location>
        <begin position="211"/>
        <end position="233"/>
    </location>
</feature>
<evidence type="ECO:0000313" key="7">
    <source>
        <dbReference type="Ensembl" id="ENSSANP00000103487.1"/>
    </source>
</evidence>
<feature type="transmembrane region" description="Helical" evidence="5">
    <location>
        <begin position="113"/>
        <end position="132"/>
    </location>
</feature>
<evidence type="ECO:0000256" key="5">
    <source>
        <dbReference type="SAM" id="Phobius"/>
    </source>
</evidence>
<dbReference type="PANTHER" id="PTHR12011">
    <property type="entry name" value="ADHESION G-PROTEIN COUPLED RECEPTOR"/>
    <property type="match status" value="1"/>
</dbReference>
<evidence type="ECO:0000256" key="3">
    <source>
        <dbReference type="ARBA" id="ARBA00022989"/>
    </source>
</evidence>
<dbReference type="InterPro" id="IPR017981">
    <property type="entry name" value="GPCR_2-like_7TM"/>
</dbReference>
<evidence type="ECO:0000256" key="2">
    <source>
        <dbReference type="ARBA" id="ARBA00022692"/>
    </source>
</evidence>
<proteinExistence type="predicted"/>
<dbReference type="Proteomes" id="UP000472260">
    <property type="component" value="Unassembled WGS sequence"/>
</dbReference>
<evidence type="ECO:0000256" key="1">
    <source>
        <dbReference type="ARBA" id="ARBA00004141"/>
    </source>
</evidence>
<keyword evidence="3 5" id="KW-1133">Transmembrane helix</keyword>